<dbReference type="AlphaFoldDB" id="A0A0K2U0Q4"/>
<feature type="transmembrane region" description="Helical" evidence="1">
    <location>
        <begin position="66"/>
        <end position="85"/>
    </location>
</feature>
<proteinExistence type="predicted"/>
<protein>
    <submittedName>
        <fullName evidence="2">Uncharacterized protein</fullName>
    </submittedName>
</protein>
<organism evidence="2">
    <name type="scientific">Lepeophtheirus salmonis</name>
    <name type="common">Salmon louse</name>
    <name type="synonym">Caligus salmonis</name>
    <dbReference type="NCBI Taxonomy" id="72036"/>
    <lineage>
        <taxon>Eukaryota</taxon>
        <taxon>Metazoa</taxon>
        <taxon>Ecdysozoa</taxon>
        <taxon>Arthropoda</taxon>
        <taxon>Crustacea</taxon>
        <taxon>Multicrustacea</taxon>
        <taxon>Hexanauplia</taxon>
        <taxon>Copepoda</taxon>
        <taxon>Siphonostomatoida</taxon>
        <taxon>Caligidae</taxon>
        <taxon>Lepeophtheirus</taxon>
    </lineage>
</organism>
<reference evidence="2" key="1">
    <citation type="submission" date="2014-05" db="EMBL/GenBank/DDBJ databases">
        <authorList>
            <person name="Chronopoulou M."/>
        </authorList>
    </citation>
    <scope>NUCLEOTIDE SEQUENCE</scope>
    <source>
        <tissue evidence="2">Whole organism</tissue>
    </source>
</reference>
<dbReference type="EMBL" id="HACA01013870">
    <property type="protein sequence ID" value="CDW31231.1"/>
    <property type="molecule type" value="Transcribed_RNA"/>
</dbReference>
<feature type="transmembrane region" description="Helical" evidence="1">
    <location>
        <begin position="27"/>
        <end position="46"/>
    </location>
</feature>
<keyword evidence="1" id="KW-0472">Membrane</keyword>
<feature type="non-terminal residue" evidence="2">
    <location>
        <position position="98"/>
    </location>
</feature>
<name>A0A0K2U0Q4_LEPSM</name>
<evidence type="ECO:0000313" key="2">
    <source>
        <dbReference type="EMBL" id="CDW31231.1"/>
    </source>
</evidence>
<keyword evidence="1" id="KW-1133">Transmembrane helix</keyword>
<sequence length="98" mass="11516">MNPTDLIILKMSNSLQLQWLIHSMKNYSLNFLLLLQMMIILPSLLLQTKQSKTQTLKTFLRTIRDLFVCMAGLSINFKKSALIYLTNQLLEFFRYISL</sequence>
<evidence type="ECO:0000256" key="1">
    <source>
        <dbReference type="SAM" id="Phobius"/>
    </source>
</evidence>
<keyword evidence="1" id="KW-0812">Transmembrane</keyword>
<accession>A0A0K2U0Q4</accession>